<accession>A0AB39UFL0</accession>
<proteinExistence type="predicted"/>
<organism evidence="2">
    <name type="scientific">Bifidobacterium fermentum</name>
    <dbReference type="NCBI Taxonomy" id="3059035"/>
    <lineage>
        <taxon>Bacteria</taxon>
        <taxon>Bacillati</taxon>
        <taxon>Actinomycetota</taxon>
        <taxon>Actinomycetes</taxon>
        <taxon>Bifidobacteriales</taxon>
        <taxon>Bifidobacteriaceae</taxon>
        <taxon>Bifidobacterium</taxon>
    </lineage>
</organism>
<gene>
    <name evidence="2" type="ORF">QN217_11275</name>
</gene>
<sequence>MTGHESHEYSFSEALEVVSCSESTLRRKLNENGSKLGATKLKKGWRIPVETLEALGVLKTVTGQTTERMTGHDRTETSQEITRLRIENATLRAENEGLRQLLSEREKVVALLEQSPRHESFWSRFTHRNERKTE</sequence>
<dbReference type="RefSeq" id="WP_369343269.1">
    <property type="nucleotide sequence ID" value="NZ_CP129679.1"/>
</dbReference>
<name>A0AB39UFL0_9BIFI</name>
<keyword evidence="2" id="KW-0614">Plasmid</keyword>
<evidence type="ECO:0000256" key="1">
    <source>
        <dbReference type="SAM" id="Coils"/>
    </source>
</evidence>
<keyword evidence="1" id="KW-0175">Coiled coil</keyword>
<reference evidence="2" key="1">
    <citation type="submission" date="2023-07" db="EMBL/GenBank/DDBJ databases">
        <title>Bifidobacterium aquikefiriaerophilum sp. nov. and Bifidobacterium eccum sp. nov., isolated from water kefir.</title>
        <authorList>
            <person name="Breselge S."/>
            <person name="Bellassi P."/>
            <person name="Barcenilla C."/>
            <person name="Alvarez-Ordonez A."/>
            <person name="Morelli L."/>
            <person name="Cotter P.D."/>
        </authorList>
    </citation>
    <scope>NUCLEOTIDE SEQUENCE</scope>
    <source>
        <strain evidence="2">WK048_4_13</strain>
        <plasmid evidence="2">unnamed4</plasmid>
    </source>
</reference>
<protein>
    <recommendedName>
        <fullName evidence="3">Helix-turn-helix domain-containing protein</fullName>
    </recommendedName>
</protein>
<evidence type="ECO:0008006" key="3">
    <source>
        <dbReference type="Google" id="ProtNLM"/>
    </source>
</evidence>
<dbReference type="AlphaFoldDB" id="A0AB39UFL0"/>
<dbReference type="EMBL" id="CP129679">
    <property type="protein sequence ID" value="XDS47762.1"/>
    <property type="molecule type" value="Genomic_DNA"/>
</dbReference>
<geneLocation type="plasmid" evidence="2">
    <name>unnamed4</name>
</geneLocation>
<evidence type="ECO:0000313" key="2">
    <source>
        <dbReference type="EMBL" id="XDS47762.1"/>
    </source>
</evidence>
<feature type="coiled-coil region" evidence="1">
    <location>
        <begin position="74"/>
        <end position="101"/>
    </location>
</feature>